<accession>A0A7J6N7J9</accession>
<gene>
    <name evidence="2" type="ORF">FOZ63_023579</name>
</gene>
<feature type="compositionally biased region" description="Acidic residues" evidence="1">
    <location>
        <begin position="26"/>
        <end position="41"/>
    </location>
</feature>
<organism evidence="2 3">
    <name type="scientific">Perkinsus olseni</name>
    <name type="common">Perkinsus atlanticus</name>
    <dbReference type="NCBI Taxonomy" id="32597"/>
    <lineage>
        <taxon>Eukaryota</taxon>
        <taxon>Sar</taxon>
        <taxon>Alveolata</taxon>
        <taxon>Perkinsozoa</taxon>
        <taxon>Perkinsea</taxon>
        <taxon>Perkinsida</taxon>
        <taxon>Perkinsidae</taxon>
        <taxon>Perkinsus</taxon>
    </lineage>
</organism>
<feature type="compositionally biased region" description="Basic residues" evidence="1">
    <location>
        <begin position="1"/>
        <end position="21"/>
    </location>
</feature>
<feature type="region of interest" description="Disordered" evidence="1">
    <location>
        <begin position="1"/>
        <end position="42"/>
    </location>
</feature>
<protein>
    <submittedName>
        <fullName evidence="2">Uncharacterized protein</fullName>
    </submittedName>
</protein>
<feature type="region of interest" description="Disordered" evidence="1">
    <location>
        <begin position="86"/>
        <end position="122"/>
    </location>
</feature>
<feature type="compositionally biased region" description="Acidic residues" evidence="1">
    <location>
        <begin position="98"/>
        <end position="122"/>
    </location>
</feature>
<reference evidence="2 3" key="1">
    <citation type="submission" date="2020-04" db="EMBL/GenBank/DDBJ databases">
        <title>Perkinsus olseni comparative genomics.</title>
        <authorList>
            <person name="Bogema D.R."/>
        </authorList>
    </citation>
    <scope>NUCLEOTIDE SEQUENCE [LARGE SCALE GENOMIC DNA]</scope>
    <source>
        <strain evidence="2 3">ATCC PRA-207</strain>
    </source>
</reference>
<name>A0A7J6N7J9_PEROL</name>
<sequence>MAPRRSLKRRRHHQVGGNKKRKIDEERGDSDDDEEQQLDVDQEVKYWEDKLGINGENSEKVKQEFIKDGWDEDFFTSLDAIDDAVKERKKDLAGEQEGPQEDDEDAEDDEEESEDSADEEVDYWEHKLGIDSREYWVCFSWLCGLVV</sequence>
<comment type="caution">
    <text evidence="2">The sequence shown here is derived from an EMBL/GenBank/DDBJ whole genome shotgun (WGS) entry which is preliminary data.</text>
</comment>
<dbReference type="Proteomes" id="UP000553632">
    <property type="component" value="Unassembled WGS sequence"/>
</dbReference>
<proteinExistence type="predicted"/>
<evidence type="ECO:0000313" key="3">
    <source>
        <dbReference type="Proteomes" id="UP000553632"/>
    </source>
</evidence>
<keyword evidence="3" id="KW-1185">Reference proteome</keyword>
<dbReference type="EMBL" id="JABANO010041203">
    <property type="protein sequence ID" value="KAF4679892.1"/>
    <property type="molecule type" value="Genomic_DNA"/>
</dbReference>
<evidence type="ECO:0000256" key="1">
    <source>
        <dbReference type="SAM" id="MobiDB-lite"/>
    </source>
</evidence>
<evidence type="ECO:0000313" key="2">
    <source>
        <dbReference type="EMBL" id="KAF4679892.1"/>
    </source>
</evidence>
<dbReference type="AlphaFoldDB" id="A0A7J6N7J9"/>